<dbReference type="AlphaFoldDB" id="A0A7D5XDD8"/>
<feature type="domain" description="Peptidase M28" evidence="1">
    <location>
        <begin position="6"/>
        <end position="96"/>
    </location>
</feature>
<protein>
    <recommendedName>
        <fullName evidence="1">Peptidase M28 domain-containing protein</fullName>
    </recommendedName>
</protein>
<dbReference type="InterPro" id="IPR007484">
    <property type="entry name" value="Peptidase_M28"/>
</dbReference>
<evidence type="ECO:0000313" key="2">
    <source>
        <dbReference type="EMBL" id="QLJ53251.1"/>
    </source>
</evidence>
<dbReference type="SUPFAM" id="SSF53187">
    <property type="entry name" value="Zn-dependent exopeptidases"/>
    <property type="match status" value="1"/>
</dbReference>
<dbReference type="EMBL" id="CP058998">
    <property type="protein sequence ID" value="QLJ53251.1"/>
    <property type="molecule type" value="Genomic_DNA"/>
</dbReference>
<proteinExistence type="predicted"/>
<organism evidence="2 3">
    <name type="scientific">Fermentimicrarchaeum limneticum</name>
    <dbReference type="NCBI Taxonomy" id="2795018"/>
    <lineage>
        <taxon>Archaea</taxon>
        <taxon>Candidatus Micrarchaeota</taxon>
        <taxon>Candidatus Fermentimicrarchaeales</taxon>
        <taxon>Candidatus Fermentimicrarchaeaceae</taxon>
        <taxon>Candidatus Fermentimicrarchaeum</taxon>
    </lineage>
</organism>
<sequence length="194" mass="22785">MANDGKIIISVHCDVIWNAAHVKFVRKRRRRYYEGNLDNVVCVGAVLRSVMPRVRDRRVKFYFTNAEETNMLGAKKVMRREGRALYIPIDVTQASRNSDVNVEWMQHLNKKVLKKVLGRIPKLKVGFKTGHPDETRIYGTKYPTFSLTLPLKGRMHGKSRVSFWKVKRFGLSIVEILRRIRMNYDKICEFKERS</sequence>
<gene>
    <name evidence="2" type="ORF">Sv326_1076</name>
</gene>
<evidence type="ECO:0000313" key="3">
    <source>
        <dbReference type="Proteomes" id="UP000510821"/>
    </source>
</evidence>
<accession>A0A7D5XDD8</accession>
<dbReference type="Pfam" id="PF04389">
    <property type="entry name" value="Peptidase_M28"/>
    <property type="match status" value="1"/>
</dbReference>
<dbReference type="Proteomes" id="UP000510821">
    <property type="component" value="Chromosome"/>
</dbReference>
<name>A0A7D5XDD8_FERL1</name>
<evidence type="ECO:0000259" key="1">
    <source>
        <dbReference type="Pfam" id="PF04389"/>
    </source>
</evidence>
<dbReference type="Gene3D" id="3.40.630.10">
    <property type="entry name" value="Zn peptidases"/>
    <property type="match status" value="1"/>
</dbReference>
<dbReference type="KEGG" id="flt:Sv326_1076"/>
<reference evidence="3" key="1">
    <citation type="submission" date="2020-07" db="EMBL/GenBank/DDBJ databases">
        <title>Metabolic diversity and evolutionary history of the archaeal phylum ###Micrarchaeota### uncovered from a freshwater lake metagenome.</title>
        <authorList>
            <person name="Kadnikov V.V."/>
            <person name="Savvichev A.S."/>
            <person name="Mardanov A.V."/>
            <person name="Beletsky A.V."/>
            <person name="Chupakov A.V."/>
            <person name="Kokryatskaya N.M."/>
            <person name="Pimenov N.V."/>
            <person name="Ravin N.V."/>
        </authorList>
    </citation>
    <scope>NUCLEOTIDE SEQUENCE [LARGE SCALE GENOMIC DNA]</scope>
</reference>